<feature type="region of interest" description="Disordered" evidence="1">
    <location>
        <begin position="1"/>
        <end position="65"/>
    </location>
</feature>
<sequence length="331" mass="34470">MARSPARALGPGPSSPPTPTSGRYCPRAGSPAAPRGARSASQPPGPMRGSAPLPGFKRPKPRGTSSCCNCYGCAGDCESPPRRASAPASWKSLSPRRCRRLFRLPHGAKAAAILVRPSIAARGATQAAAAGAARWPHHLKRQERGREPRCGGGLGRRREAGAELPRWRERREWRRRNAGRAADGPGLPRAPCTHCRASAGRRVRRRALCSSSAPLGDSEGAWSPRPAGLGAPVGRAPGVSGCGGRRGLGESGCGRRAPPPPPPPAPCPARRERTVGEAPEPRRCQASSSGRNGKASGDGPRFARRGQPPAPGAAVGRVCGADGRPQARERT</sequence>
<reference evidence="2" key="1">
    <citation type="submission" date="2020-12" db="EMBL/GenBank/DDBJ databases">
        <authorList>
            <consortium name="Molecular Ecology Group"/>
        </authorList>
    </citation>
    <scope>NUCLEOTIDE SEQUENCE</scope>
    <source>
        <strain evidence="2">TBG_1078</strain>
    </source>
</reference>
<feature type="compositionally biased region" description="Low complexity" evidence="1">
    <location>
        <begin position="20"/>
        <end position="42"/>
    </location>
</feature>
<accession>A0A811ZIW0</accession>
<evidence type="ECO:0000313" key="3">
    <source>
        <dbReference type="Proteomes" id="UP000645828"/>
    </source>
</evidence>
<evidence type="ECO:0000256" key="1">
    <source>
        <dbReference type="SAM" id="MobiDB-lite"/>
    </source>
</evidence>
<feature type="region of interest" description="Disordered" evidence="1">
    <location>
        <begin position="132"/>
        <end position="164"/>
    </location>
</feature>
<gene>
    <name evidence="2" type="ORF">NYPRO_LOCUS21404</name>
</gene>
<dbReference type="EMBL" id="CAJHUB010000768">
    <property type="protein sequence ID" value="CAD7688611.1"/>
    <property type="molecule type" value="Genomic_DNA"/>
</dbReference>
<dbReference type="AlphaFoldDB" id="A0A811ZIW0"/>
<comment type="caution">
    <text evidence="2">The sequence shown here is derived from an EMBL/GenBank/DDBJ whole genome shotgun (WGS) entry which is preliminary data.</text>
</comment>
<feature type="compositionally biased region" description="Basic and acidic residues" evidence="1">
    <location>
        <begin position="269"/>
        <end position="283"/>
    </location>
</feature>
<name>A0A811ZIW0_NYCPR</name>
<feature type="region of interest" description="Disordered" evidence="1">
    <location>
        <begin position="211"/>
        <end position="331"/>
    </location>
</feature>
<evidence type="ECO:0000313" key="2">
    <source>
        <dbReference type="EMBL" id="CAD7688611.1"/>
    </source>
</evidence>
<keyword evidence="3" id="KW-1185">Reference proteome</keyword>
<organism evidence="2 3">
    <name type="scientific">Nyctereutes procyonoides</name>
    <name type="common">Raccoon dog</name>
    <name type="synonym">Canis procyonoides</name>
    <dbReference type="NCBI Taxonomy" id="34880"/>
    <lineage>
        <taxon>Eukaryota</taxon>
        <taxon>Metazoa</taxon>
        <taxon>Chordata</taxon>
        <taxon>Craniata</taxon>
        <taxon>Vertebrata</taxon>
        <taxon>Euteleostomi</taxon>
        <taxon>Mammalia</taxon>
        <taxon>Eutheria</taxon>
        <taxon>Laurasiatheria</taxon>
        <taxon>Carnivora</taxon>
        <taxon>Caniformia</taxon>
        <taxon>Canidae</taxon>
        <taxon>Nyctereutes</taxon>
    </lineage>
</organism>
<feature type="compositionally biased region" description="Pro residues" evidence="1">
    <location>
        <begin position="257"/>
        <end position="267"/>
    </location>
</feature>
<proteinExistence type="predicted"/>
<feature type="compositionally biased region" description="Gly residues" evidence="1">
    <location>
        <begin position="240"/>
        <end position="252"/>
    </location>
</feature>
<dbReference type="Proteomes" id="UP000645828">
    <property type="component" value="Unassembled WGS sequence"/>
</dbReference>
<protein>
    <submittedName>
        <fullName evidence="2">(raccoon dog) hypothetical protein</fullName>
    </submittedName>
</protein>